<keyword evidence="11" id="KW-1185">Reference proteome</keyword>
<comment type="caution">
    <text evidence="10">The sequence shown here is derived from an EMBL/GenBank/DDBJ whole genome shotgun (WGS) entry which is preliminary data.</text>
</comment>
<evidence type="ECO:0000256" key="7">
    <source>
        <dbReference type="ARBA" id="ARBA00023136"/>
    </source>
</evidence>
<protein>
    <recommendedName>
        <fullName evidence="9">Pycsar effector protein domain-containing protein</fullName>
    </recommendedName>
</protein>
<evidence type="ECO:0000256" key="1">
    <source>
        <dbReference type="ARBA" id="ARBA00004236"/>
    </source>
</evidence>
<keyword evidence="5 8" id="KW-1133">Transmembrane helix</keyword>
<evidence type="ECO:0000313" key="10">
    <source>
        <dbReference type="EMBL" id="RKN22590.1"/>
    </source>
</evidence>
<dbReference type="Pfam" id="PF18967">
    <property type="entry name" value="PycTM"/>
    <property type="match status" value="1"/>
</dbReference>
<feature type="transmembrane region" description="Helical" evidence="8">
    <location>
        <begin position="69"/>
        <end position="88"/>
    </location>
</feature>
<feature type="domain" description="Pycsar effector protein" evidence="9">
    <location>
        <begin position="21"/>
        <end position="172"/>
    </location>
</feature>
<evidence type="ECO:0000256" key="2">
    <source>
        <dbReference type="ARBA" id="ARBA00022475"/>
    </source>
</evidence>
<keyword evidence="6" id="KW-0051">Antiviral defense</keyword>
<dbReference type="RefSeq" id="WP_120675135.1">
    <property type="nucleotide sequence ID" value="NZ_RAZS01000002.1"/>
</dbReference>
<evidence type="ECO:0000313" key="11">
    <source>
        <dbReference type="Proteomes" id="UP000271548"/>
    </source>
</evidence>
<evidence type="ECO:0000256" key="4">
    <source>
        <dbReference type="ARBA" id="ARBA00022741"/>
    </source>
</evidence>
<keyword evidence="7 8" id="KW-0472">Membrane</keyword>
<dbReference type="Proteomes" id="UP000271548">
    <property type="component" value="Unassembled WGS sequence"/>
</dbReference>
<evidence type="ECO:0000256" key="6">
    <source>
        <dbReference type="ARBA" id="ARBA00023118"/>
    </source>
</evidence>
<keyword evidence="3 8" id="KW-0812">Transmembrane</keyword>
<sequence>MTIPLPNRLRDEWPDASVETALQAVRLHQESIQHADMKIARLAGFQGALAALMISTAQAPITFVSGSPAAPVAGGVAVLFLLTLLVAARHLALGFQPRASGPALPNRFGFPAATSTSALAALHHKQGEPREAWTLVTLLAGIAQEKHQRVRAALPWTFAAGCAAAAWLVLTVFMG</sequence>
<dbReference type="InterPro" id="IPR043760">
    <property type="entry name" value="PycTM_dom"/>
</dbReference>
<dbReference type="EMBL" id="RAZS01000002">
    <property type="protein sequence ID" value="RKN22590.1"/>
    <property type="molecule type" value="Genomic_DNA"/>
</dbReference>
<evidence type="ECO:0000256" key="3">
    <source>
        <dbReference type="ARBA" id="ARBA00022692"/>
    </source>
</evidence>
<comment type="subcellular location">
    <subcellularLocation>
        <location evidence="1">Cell membrane</location>
    </subcellularLocation>
</comment>
<accession>A0ABX9RIH3</accession>
<proteinExistence type="predicted"/>
<feature type="transmembrane region" description="Helical" evidence="8">
    <location>
        <begin position="153"/>
        <end position="174"/>
    </location>
</feature>
<organism evidence="10 11">
    <name type="scientific">Micromonospora musae</name>
    <dbReference type="NCBI Taxonomy" id="1894970"/>
    <lineage>
        <taxon>Bacteria</taxon>
        <taxon>Bacillati</taxon>
        <taxon>Actinomycetota</taxon>
        <taxon>Actinomycetes</taxon>
        <taxon>Micromonosporales</taxon>
        <taxon>Micromonosporaceae</taxon>
        <taxon>Micromonospora</taxon>
    </lineage>
</organism>
<name>A0ABX9RIH3_9ACTN</name>
<feature type="transmembrane region" description="Helical" evidence="8">
    <location>
        <begin position="42"/>
        <end position="63"/>
    </location>
</feature>
<keyword evidence="4" id="KW-0547">Nucleotide-binding</keyword>
<keyword evidence="2" id="KW-1003">Cell membrane</keyword>
<evidence type="ECO:0000256" key="8">
    <source>
        <dbReference type="SAM" id="Phobius"/>
    </source>
</evidence>
<evidence type="ECO:0000259" key="9">
    <source>
        <dbReference type="Pfam" id="PF18967"/>
    </source>
</evidence>
<evidence type="ECO:0000256" key="5">
    <source>
        <dbReference type="ARBA" id="ARBA00022989"/>
    </source>
</evidence>
<gene>
    <name evidence="10" type="ORF">D7147_08065</name>
</gene>
<reference evidence="10 11" key="1">
    <citation type="submission" date="2018-09" db="EMBL/GenBank/DDBJ databases">
        <title>Micromonospora sp. nov. MS1-9, isolated from a root of Musa sp.</title>
        <authorList>
            <person name="Kuncharoen N."/>
            <person name="Kudo T."/>
            <person name="Ohkuma M."/>
            <person name="Yuki M."/>
            <person name="Tanasupawat S."/>
        </authorList>
    </citation>
    <scope>NUCLEOTIDE SEQUENCE [LARGE SCALE GENOMIC DNA]</scope>
    <source>
        <strain evidence="10 11">NGC1-4</strain>
    </source>
</reference>